<dbReference type="AlphaFoldDB" id="A0A0N4TBM5"/>
<dbReference type="InterPro" id="IPR000719">
    <property type="entry name" value="Prot_kinase_dom"/>
</dbReference>
<dbReference type="InterPro" id="IPR011009">
    <property type="entry name" value="Kinase-like_dom_sf"/>
</dbReference>
<evidence type="ECO:0000313" key="3">
    <source>
        <dbReference type="EMBL" id="VDN86762.1"/>
    </source>
</evidence>
<dbReference type="STRING" id="6280.A0A0N4TBM5"/>
<reference evidence="5" key="1">
    <citation type="submission" date="2017-02" db="UniProtKB">
        <authorList>
            <consortium name="WormBaseParasite"/>
        </authorList>
    </citation>
    <scope>IDENTIFICATION</scope>
</reference>
<feature type="domain" description="Protein kinase" evidence="2">
    <location>
        <begin position="1"/>
        <end position="76"/>
    </location>
</feature>
<dbReference type="Proteomes" id="UP000278627">
    <property type="component" value="Unassembled WGS sequence"/>
</dbReference>
<evidence type="ECO:0000256" key="1">
    <source>
        <dbReference type="ARBA" id="ARBA00012513"/>
    </source>
</evidence>
<dbReference type="SUPFAM" id="SSF56112">
    <property type="entry name" value="Protein kinase-like (PK-like)"/>
    <property type="match status" value="1"/>
</dbReference>
<dbReference type="GO" id="GO:0004674">
    <property type="term" value="F:protein serine/threonine kinase activity"/>
    <property type="evidence" value="ECO:0007669"/>
    <property type="project" value="UniProtKB-EC"/>
</dbReference>
<name>A0A0N4TBM5_BRUPA</name>
<dbReference type="PROSITE" id="PS50011">
    <property type="entry name" value="PROTEIN_KINASE_DOM"/>
    <property type="match status" value="1"/>
</dbReference>
<dbReference type="WBParaSite" id="BPAG_0000561201-mRNA-1">
    <property type="protein sequence ID" value="BPAG_0000561201-mRNA-1"/>
    <property type="gene ID" value="BPAG_0000561201"/>
</dbReference>
<dbReference type="Pfam" id="PF00069">
    <property type="entry name" value="Pkinase"/>
    <property type="match status" value="1"/>
</dbReference>
<dbReference type="Gene3D" id="1.10.510.10">
    <property type="entry name" value="Transferase(Phosphotransferase) domain 1"/>
    <property type="match status" value="1"/>
</dbReference>
<evidence type="ECO:0000259" key="2">
    <source>
        <dbReference type="PROSITE" id="PS50011"/>
    </source>
</evidence>
<protein>
    <recommendedName>
        <fullName evidence="1">non-specific serine/threonine protein kinase</fullName>
        <ecNumber evidence="1">2.7.11.1</ecNumber>
    </recommendedName>
</protein>
<keyword evidence="4" id="KW-1185">Reference proteome</keyword>
<sequence>MLFLDNTASFSNFCQGEYLSVETWSRIGIQCLYSIKLLHDIGFVHRDIKPANFVMGHESDVEQARCVHILDFGLAR</sequence>
<dbReference type="InterPro" id="IPR008271">
    <property type="entry name" value="Ser/Thr_kinase_AS"/>
</dbReference>
<dbReference type="EC" id="2.7.11.1" evidence="1"/>
<evidence type="ECO:0000313" key="4">
    <source>
        <dbReference type="Proteomes" id="UP000278627"/>
    </source>
</evidence>
<dbReference type="GO" id="GO:0005524">
    <property type="term" value="F:ATP binding"/>
    <property type="evidence" value="ECO:0007669"/>
    <property type="project" value="InterPro"/>
</dbReference>
<dbReference type="PROSITE" id="PS00108">
    <property type="entry name" value="PROTEIN_KINASE_ST"/>
    <property type="match status" value="1"/>
</dbReference>
<gene>
    <name evidence="3" type="ORF">BPAG_LOCUS5576</name>
</gene>
<proteinExistence type="predicted"/>
<accession>A0A0N4TBM5</accession>
<dbReference type="EMBL" id="UZAD01004063">
    <property type="protein sequence ID" value="VDN86762.1"/>
    <property type="molecule type" value="Genomic_DNA"/>
</dbReference>
<organism evidence="5">
    <name type="scientific">Brugia pahangi</name>
    <name type="common">Filarial nematode worm</name>
    <dbReference type="NCBI Taxonomy" id="6280"/>
    <lineage>
        <taxon>Eukaryota</taxon>
        <taxon>Metazoa</taxon>
        <taxon>Ecdysozoa</taxon>
        <taxon>Nematoda</taxon>
        <taxon>Chromadorea</taxon>
        <taxon>Rhabditida</taxon>
        <taxon>Spirurina</taxon>
        <taxon>Spiruromorpha</taxon>
        <taxon>Filarioidea</taxon>
        <taxon>Onchocercidae</taxon>
        <taxon>Brugia</taxon>
    </lineage>
</organism>
<dbReference type="InterPro" id="IPR050235">
    <property type="entry name" value="CK1_Ser-Thr_kinase"/>
</dbReference>
<dbReference type="PANTHER" id="PTHR11909">
    <property type="entry name" value="CASEIN KINASE-RELATED"/>
    <property type="match status" value="1"/>
</dbReference>
<evidence type="ECO:0000313" key="5">
    <source>
        <dbReference type="WBParaSite" id="BPAG_0000561201-mRNA-1"/>
    </source>
</evidence>
<reference evidence="3 4" key="2">
    <citation type="submission" date="2018-11" db="EMBL/GenBank/DDBJ databases">
        <authorList>
            <consortium name="Pathogen Informatics"/>
        </authorList>
    </citation>
    <scope>NUCLEOTIDE SEQUENCE [LARGE SCALE GENOMIC DNA]</scope>
</reference>